<keyword evidence="2" id="KW-0812">Transmembrane</keyword>
<name>A0AAV7XC66_9NEOP</name>
<gene>
    <name evidence="3" type="ORF">ONE63_002534</name>
</gene>
<proteinExistence type="predicted"/>
<dbReference type="EMBL" id="JAPTSV010000012">
    <property type="protein sequence ID" value="KAJ1522226.1"/>
    <property type="molecule type" value="Genomic_DNA"/>
</dbReference>
<feature type="compositionally biased region" description="Basic residues" evidence="1">
    <location>
        <begin position="24"/>
        <end position="35"/>
    </location>
</feature>
<evidence type="ECO:0000256" key="2">
    <source>
        <dbReference type="SAM" id="Phobius"/>
    </source>
</evidence>
<comment type="caution">
    <text evidence="3">The sequence shown here is derived from an EMBL/GenBank/DDBJ whole genome shotgun (WGS) entry which is preliminary data.</text>
</comment>
<feature type="transmembrane region" description="Helical" evidence="2">
    <location>
        <begin position="149"/>
        <end position="180"/>
    </location>
</feature>
<evidence type="ECO:0000313" key="3">
    <source>
        <dbReference type="EMBL" id="KAJ1522226.1"/>
    </source>
</evidence>
<protein>
    <submittedName>
        <fullName evidence="3">Uncharacterized protein</fullName>
    </submittedName>
</protein>
<keyword evidence="2" id="KW-0472">Membrane</keyword>
<evidence type="ECO:0000256" key="1">
    <source>
        <dbReference type="SAM" id="MobiDB-lite"/>
    </source>
</evidence>
<feature type="region of interest" description="Disordered" evidence="1">
    <location>
        <begin position="1"/>
        <end position="83"/>
    </location>
</feature>
<keyword evidence="2" id="KW-1133">Transmembrane helix</keyword>
<dbReference type="Proteomes" id="UP001075354">
    <property type="component" value="Chromosome 12"/>
</dbReference>
<accession>A0AAV7XC66</accession>
<feature type="compositionally biased region" description="Low complexity" evidence="1">
    <location>
        <begin position="52"/>
        <end position="66"/>
    </location>
</feature>
<dbReference type="AlphaFoldDB" id="A0AAV7XC66"/>
<keyword evidence="4" id="KW-1185">Reference proteome</keyword>
<sequence>MMRRRVAFTGMSTDTGVPEGRRQAGPRRHRVRPRNSSRDSASAGDWSPPRPRSATPPSTSTGSAGSYGDSEHSEAVNADDESTPCAELVRERALVLHSHHRVVALVRAQVLRLLAEDAALAVPPVRGGPRLLGLGGHISQGKRAAAESVLLQLVSGLAPVLVLAAVAALSALSALLGALASPWQPPPPPSPPQSCLGRLMAAFLPTWSIRDDSPLLRPF</sequence>
<organism evidence="3 4">
    <name type="scientific">Megalurothrips usitatus</name>
    <name type="common">bean blossom thrips</name>
    <dbReference type="NCBI Taxonomy" id="439358"/>
    <lineage>
        <taxon>Eukaryota</taxon>
        <taxon>Metazoa</taxon>
        <taxon>Ecdysozoa</taxon>
        <taxon>Arthropoda</taxon>
        <taxon>Hexapoda</taxon>
        <taxon>Insecta</taxon>
        <taxon>Pterygota</taxon>
        <taxon>Neoptera</taxon>
        <taxon>Paraneoptera</taxon>
        <taxon>Thysanoptera</taxon>
        <taxon>Terebrantia</taxon>
        <taxon>Thripoidea</taxon>
        <taxon>Thripidae</taxon>
        <taxon>Megalurothrips</taxon>
    </lineage>
</organism>
<evidence type="ECO:0000313" key="4">
    <source>
        <dbReference type="Proteomes" id="UP001075354"/>
    </source>
</evidence>
<reference evidence="3" key="1">
    <citation type="submission" date="2022-12" db="EMBL/GenBank/DDBJ databases">
        <title>Chromosome-level genome assembly of the bean flower thrips Megalurothrips usitatus.</title>
        <authorList>
            <person name="Ma L."/>
            <person name="Liu Q."/>
            <person name="Li H."/>
            <person name="Cai W."/>
        </authorList>
    </citation>
    <scope>NUCLEOTIDE SEQUENCE</scope>
    <source>
        <strain evidence="3">Cailab_2022a</strain>
    </source>
</reference>